<dbReference type="Gene3D" id="3.30.1050.10">
    <property type="entry name" value="SCP2 sterol-binding domain"/>
    <property type="match status" value="1"/>
</dbReference>
<keyword evidence="3" id="KW-1185">Reference proteome</keyword>
<sequence length="94" mass="10022">MGLDEIAGLLRKGLERKPLSDSIKFDCGSDGQLVLSGDQAMLQDIPADCTISLSLANLEKLIKGKLNPMMAFATGKLKVAGDMTVAMKLSQLLK</sequence>
<evidence type="ECO:0000313" key="3">
    <source>
        <dbReference type="Proteomes" id="UP000236752"/>
    </source>
</evidence>
<dbReference type="Proteomes" id="UP000236752">
    <property type="component" value="Unassembled WGS sequence"/>
</dbReference>
<dbReference type="EMBL" id="FNUZ01000003">
    <property type="protein sequence ID" value="SEG30351.1"/>
    <property type="molecule type" value="Genomic_DNA"/>
</dbReference>
<evidence type="ECO:0000313" key="2">
    <source>
        <dbReference type="EMBL" id="SEG30351.1"/>
    </source>
</evidence>
<dbReference type="GO" id="GO:0005829">
    <property type="term" value="C:cytosol"/>
    <property type="evidence" value="ECO:0007669"/>
    <property type="project" value="TreeGrafter"/>
</dbReference>
<evidence type="ECO:0000259" key="1">
    <source>
        <dbReference type="Pfam" id="PF02036"/>
    </source>
</evidence>
<dbReference type="PANTHER" id="PTHR10094">
    <property type="entry name" value="STEROL CARRIER PROTEIN 2 SCP-2 FAMILY PROTEIN"/>
    <property type="match status" value="1"/>
</dbReference>
<dbReference type="PANTHER" id="PTHR10094:SF25">
    <property type="entry name" value="SCP2 STEROL-BINDING DOMAIN-CONTAINING PROTEIN 1"/>
    <property type="match status" value="1"/>
</dbReference>
<name>A0A1H5Z1Z2_9RHOB</name>
<dbReference type="InterPro" id="IPR003033">
    <property type="entry name" value="SCP2_sterol-bd_dom"/>
</dbReference>
<gene>
    <name evidence="2" type="ORF">SAMN04488045_2378</name>
</gene>
<dbReference type="Pfam" id="PF02036">
    <property type="entry name" value="SCP2"/>
    <property type="match status" value="1"/>
</dbReference>
<dbReference type="AlphaFoldDB" id="A0A1H5Z1Z2"/>
<dbReference type="InterPro" id="IPR036527">
    <property type="entry name" value="SCP2_sterol-bd_dom_sf"/>
</dbReference>
<dbReference type="RefSeq" id="WP_103910691.1">
    <property type="nucleotide sequence ID" value="NZ_FNUZ01000003.1"/>
</dbReference>
<proteinExistence type="predicted"/>
<accession>A0A1H5Z1Z2</accession>
<dbReference type="OrthoDB" id="9809312at2"/>
<dbReference type="SUPFAM" id="SSF55718">
    <property type="entry name" value="SCP-like"/>
    <property type="match status" value="1"/>
</dbReference>
<organism evidence="2 3">
    <name type="scientific">Thalassococcus halodurans</name>
    <dbReference type="NCBI Taxonomy" id="373675"/>
    <lineage>
        <taxon>Bacteria</taxon>
        <taxon>Pseudomonadati</taxon>
        <taxon>Pseudomonadota</taxon>
        <taxon>Alphaproteobacteria</taxon>
        <taxon>Rhodobacterales</taxon>
        <taxon>Roseobacteraceae</taxon>
        <taxon>Thalassococcus</taxon>
    </lineage>
</organism>
<protein>
    <submittedName>
        <fullName evidence="2">SCP-2 sterol transfer family protein</fullName>
    </submittedName>
</protein>
<reference evidence="2 3" key="1">
    <citation type="submission" date="2016-10" db="EMBL/GenBank/DDBJ databases">
        <authorList>
            <person name="de Groot N.N."/>
        </authorList>
    </citation>
    <scope>NUCLEOTIDE SEQUENCE [LARGE SCALE GENOMIC DNA]</scope>
    <source>
        <strain evidence="2 3">DSM 26915</strain>
    </source>
</reference>
<feature type="domain" description="SCP2" evidence="1">
    <location>
        <begin position="16"/>
        <end position="94"/>
    </location>
</feature>